<sequence>MADPLSITASVITVAGLAYSSGKMLYQAISDIHDAPETFIHLKTDVETLYETIHSLQQELEKKDTDASLSEAQKSNLREIKPTLQACRNACDAFKGKIDRLMRHSKDAHISLRDRLKLHFQEKEIGAFQARLGSYKSTLTIALDFSTFKTASENLDATKGLETKIEDVTARLTGQMQGLQIGLQAILDANAESRGLVEADPHCQLTETQQSEVLHTIEQQSIVLSHCYWACMATLEETTKATGHTYKYVKASNQARLLMGDLGNVKGGALHTFSNIEVEGGWVVAGNMAGESAKDFFK</sequence>
<dbReference type="EMBL" id="ML994610">
    <property type="protein sequence ID" value="KAF2195765.1"/>
    <property type="molecule type" value="Genomic_DNA"/>
</dbReference>
<keyword evidence="3" id="KW-1185">Reference proteome</keyword>
<evidence type="ECO:0000313" key="2">
    <source>
        <dbReference type="EMBL" id="KAF2195765.1"/>
    </source>
</evidence>
<dbReference type="InterPro" id="IPR031348">
    <property type="entry name" value="PigL_N"/>
</dbReference>
<dbReference type="PANTHER" id="PTHR36167">
    <property type="entry name" value="C2H2 FINGER DOMAIN TRANSCRIPTION FACTOR (EUROFUNG)-RELATED"/>
    <property type="match status" value="1"/>
</dbReference>
<reference evidence="2" key="1">
    <citation type="journal article" date="2020" name="Stud. Mycol.">
        <title>101 Dothideomycetes genomes: a test case for predicting lifestyles and emergence of pathogens.</title>
        <authorList>
            <person name="Haridas S."/>
            <person name="Albert R."/>
            <person name="Binder M."/>
            <person name="Bloem J."/>
            <person name="Labutti K."/>
            <person name="Salamov A."/>
            <person name="Andreopoulos B."/>
            <person name="Baker S."/>
            <person name="Barry K."/>
            <person name="Bills G."/>
            <person name="Bluhm B."/>
            <person name="Cannon C."/>
            <person name="Castanera R."/>
            <person name="Culley D."/>
            <person name="Daum C."/>
            <person name="Ezra D."/>
            <person name="Gonzalez J."/>
            <person name="Henrissat B."/>
            <person name="Kuo A."/>
            <person name="Liang C."/>
            <person name="Lipzen A."/>
            <person name="Lutzoni F."/>
            <person name="Magnuson J."/>
            <person name="Mondo S."/>
            <person name="Nolan M."/>
            <person name="Ohm R."/>
            <person name="Pangilinan J."/>
            <person name="Park H.-J."/>
            <person name="Ramirez L."/>
            <person name="Alfaro M."/>
            <person name="Sun H."/>
            <person name="Tritt A."/>
            <person name="Yoshinaga Y."/>
            <person name="Zwiers L.-H."/>
            <person name="Turgeon B."/>
            <person name="Goodwin S."/>
            <person name="Spatafora J."/>
            <person name="Crous P."/>
            <person name="Grigoriev I."/>
        </authorList>
    </citation>
    <scope>NUCLEOTIDE SEQUENCE</scope>
    <source>
        <strain evidence="2">CBS 207.26</strain>
    </source>
</reference>
<dbReference type="GO" id="GO:0006355">
    <property type="term" value="P:regulation of DNA-templated transcription"/>
    <property type="evidence" value="ECO:0007669"/>
    <property type="project" value="InterPro"/>
</dbReference>
<organism evidence="2 3">
    <name type="scientific">Zopfia rhizophila CBS 207.26</name>
    <dbReference type="NCBI Taxonomy" id="1314779"/>
    <lineage>
        <taxon>Eukaryota</taxon>
        <taxon>Fungi</taxon>
        <taxon>Dikarya</taxon>
        <taxon>Ascomycota</taxon>
        <taxon>Pezizomycotina</taxon>
        <taxon>Dothideomycetes</taxon>
        <taxon>Dothideomycetes incertae sedis</taxon>
        <taxon>Zopfiaceae</taxon>
        <taxon>Zopfia</taxon>
    </lineage>
</organism>
<dbReference type="PANTHER" id="PTHR36167:SF3">
    <property type="entry name" value="C2H2 FINGER DOMAIN TRANSCRIPTION FACTOR (EUROFUNG)-RELATED"/>
    <property type="match status" value="1"/>
</dbReference>
<dbReference type="Proteomes" id="UP000800200">
    <property type="component" value="Unassembled WGS sequence"/>
</dbReference>
<accession>A0A6A6EX21</accession>
<gene>
    <name evidence="2" type="ORF">K469DRAFT_699388</name>
</gene>
<feature type="domain" description="Azaphilone pigments biosynthesis cluster protein L N-terminal" evidence="1">
    <location>
        <begin position="2"/>
        <end position="193"/>
    </location>
</feature>
<dbReference type="InterPro" id="IPR039327">
    <property type="entry name" value="CON7-like"/>
</dbReference>
<name>A0A6A6EX21_9PEZI</name>
<dbReference type="Pfam" id="PF17111">
    <property type="entry name" value="PigL_N"/>
    <property type="match status" value="1"/>
</dbReference>
<proteinExistence type="predicted"/>
<dbReference type="OrthoDB" id="432483at2759"/>
<evidence type="ECO:0000259" key="1">
    <source>
        <dbReference type="Pfam" id="PF17111"/>
    </source>
</evidence>
<evidence type="ECO:0000313" key="3">
    <source>
        <dbReference type="Proteomes" id="UP000800200"/>
    </source>
</evidence>
<dbReference type="AlphaFoldDB" id="A0A6A6EX21"/>
<protein>
    <recommendedName>
        <fullName evidence="1">Azaphilone pigments biosynthesis cluster protein L N-terminal domain-containing protein</fullName>
    </recommendedName>
</protein>